<evidence type="ECO:0000313" key="1">
    <source>
        <dbReference type="EMBL" id="KAF4648103.1"/>
    </source>
</evidence>
<dbReference type="Proteomes" id="UP000591131">
    <property type="component" value="Unassembled WGS sequence"/>
</dbReference>
<keyword evidence="2" id="KW-1185">Reference proteome</keyword>
<protein>
    <submittedName>
        <fullName evidence="1">Uncharacterized protein</fullName>
    </submittedName>
</protein>
<reference evidence="1 2" key="1">
    <citation type="submission" date="2020-04" db="EMBL/GenBank/DDBJ databases">
        <title>Perkinsus chesapeaki whole genome sequence.</title>
        <authorList>
            <person name="Bogema D.R."/>
        </authorList>
    </citation>
    <scope>NUCLEOTIDE SEQUENCE [LARGE SCALE GENOMIC DNA]</scope>
    <source>
        <strain evidence="1">ATCC PRA-425</strain>
    </source>
</reference>
<evidence type="ECO:0000313" key="2">
    <source>
        <dbReference type="Proteomes" id="UP000591131"/>
    </source>
</evidence>
<name>A0A7J6KLE2_PERCH</name>
<gene>
    <name evidence="1" type="ORF">FOL47_003732</name>
</gene>
<comment type="caution">
    <text evidence="1">The sequence shown here is derived from an EMBL/GenBank/DDBJ whole genome shotgun (WGS) entry which is preliminary data.</text>
</comment>
<accession>A0A7J6KLE2</accession>
<dbReference type="EMBL" id="JAAPAO010002180">
    <property type="protein sequence ID" value="KAF4648103.1"/>
    <property type="molecule type" value="Genomic_DNA"/>
</dbReference>
<dbReference type="OrthoDB" id="10338620at2759"/>
<feature type="non-terminal residue" evidence="1">
    <location>
        <position position="1"/>
    </location>
</feature>
<proteinExistence type="predicted"/>
<dbReference type="AlphaFoldDB" id="A0A7J6KLE2"/>
<sequence>PFEYGYIMSPSKIGYRSVDDQPEVNLRFVMPGTYKVVKQEGYLLGYSELIHTREMSMRAGLNIAYLMSSTSLLVPGVV</sequence>
<organism evidence="1 2">
    <name type="scientific">Perkinsus chesapeaki</name>
    <name type="common">Clam parasite</name>
    <name type="synonym">Perkinsus andrewsi</name>
    <dbReference type="NCBI Taxonomy" id="330153"/>
    <lineage>
        <taxon>Eukaryota</taxon>
        <taxon>Sar</taxon>
        <taxon>Alveolata</taxon>
        <taxon>Perkinsozoa</taxon>
        <taxon>Perkinsea</taxon>
        <taxon>Perkinsida</taxon>
        <taxon>Perkinsidae</taxon>
        <taxon>Perkinsus</taxon>
    </lineage>
</organism>